<name>A0ABT4AV16_9ACTN</name>
<reference evidence="1" key="1">
    <citation type="submission" date="2022-11" db="EMBL/GenBank/DDBJ databases">
        <authorList>
            <person name="Somphong A."/>
            <person name="Phongsopitanun W."/>
        </authorList>
    </citation>
    <scope>NUCLEOTIDE SEQUENCE</scope>
    <source>
        <strain evidence="1">Pm04-4</strain>
    </source>
</reference>
<comment type="caution">
    <text evidence="1">The sequence shown here is derived from an EMBL/GenBank/DDBJ whole genome shotgun (WGS) entry which is preliminary data.</text>
</comment>
<keyword evidence="2" id="KW-1185">Reference proteome</keyword>
<dbReference type="Gene3D" id="3.40.50.1820">
    <property type="entry name" value="alpha/beta hydrolase"/>
    <property type="match status" value="1"/>
</dbReference>
<accession>A0ABT4AV16</accession>
<proteinExistence type="predicted"/>
<protein>
    <submittedName>
        <fullName evidence="1">Uncharacterized protein</fullName>
    </submittedName>
</protein>
<dbReference type="Proteomes" id="UP001151002">
    <property type="component" value="Unassembled WGS sequence"/>
</dbReference>
<organism evidence="1 2">
    <name type="scientific">Paractinoplanes pyxinae</name>
    <dbReference type="NCBI Taxonomy" id="2997416"/>
    <lineage>
        <taxon>Bacteria</taxon>
        <taxon>Bacillati</taxon>
        <taxon>Actinomycetota</taxon>
        <taxon>Actinomycetes</taxon>
        <taxon>Micromonosporales</taxon>
        <taxon>Micromonosporaceae</taxon>
        <taxon>Paractinoplanes</taxon>
    </lineage>
</organism>
<evidence type="ECO:0000313" key="1">
    <source>
        <dbReference type="EMBL" id="MCY1137682.1"/>
    </source>
</evidence>
<dbReference type="InterPro" id="IPR029058">
    <property type="entry name" value="AB_hydrolase_fold"/>
</dbReference>
<dbReference type="RefSeq" id="WP_267561631.1">
    <property type="nucleotide sequence ID" value="NZ_JAPNTZ010000002.1"/>
</dbReference>
<gene>
    <name evidence="1" type="ORF">OWR29_06695</name>
</gene>
<dbReference type="EMBL" id="JAPNTZ010000002">
    <property type="protein sequence ID" value="MCY1137682.1"/>
    <property type="molecule type" value="Genomic_DNA"/>
</dbReference>
<sequence>MPLDGLDACRVYFGLPLSGSRQPEGGLEPLLQEGDPVLNGHAPVAFGARDEFPAAFAEVREHFGIAESVPLGVLGGSMGGAAAQLVAAEVPGVRAAVLINPVVRLHDAIDGIVAAMGATYAWSPASDQVADRLDFVARAGELAGVSLRYITGADDLRDAIIAPVERIVAELAERGATADHHVVPDMAHALAEEPGIEAAPQTRHAAEVDRLAVEWFRRYLIATAAS</sequence>
<dbReference type="SUPFAM" id="SSF53474">
    <property type="entry name" value="alpha/beta-Hydrolases"/>
    <property type="match status" value="1"/>
</dbReference>
<evidence type="ECO:0000313" key="2">
    <source>
        <dbReference type="Proteomes" id="UP001151002"/>
    </source>
</evidence>